<name>A0A645FI69_9ZZZZ</name>
<evidence type="ECO:0000256" key="1">
    <source>
        <dbReference type="ARBA" id="ARBA00038054"/>
    </source>
</evidence>
<feature type="domain" description="Flavin reductase like" evidence="2">
    <location>
        <begin position="19"/>
        <end position="164"/>
    </location>
</feature>
<dbReference type="GO" id="GO:0010181">
    <property type="term" value="F:FMN binding"/>
    <property type="evidence" value="ECO:0007669"/>
    <property type="project" value="InterPro"/>
</dbReference>
<proteinExistence type="inferred from homology"/>
<organism evidence="3">
    <name type="scientific">bioreactor metagenome</name>
    <dbReference type="NCBI Taxonomy" id="1076179"/>
    <lineage>
        <taxon>unclassified sequences</taxon>
        <taxon>metagenomes</taxon>
        <taxon>ecological metagenomes</taxon>
    </lineage>
</organism>
<dbReference type="SUPFAM" id="SSF50475">
    <property type="entry name" value="FMN-binding split barrel"/>
    <property type="match status" value="1"/>
</dbReference>
<dbReference type="Gene3D" id="2.30.110.10">
    <property type="entry name" value="Electron Transport, Fmn-binding Protein, Chain A"/>
    <property type="match status" value="1"/>
</dbReference>
<dbReference type="InterPro" id="IPR012349">
    <property type="entry name" value="Split_barrel_FMN-bd"/>
</dbReference>
<dbReference type="AlphaFoldDB" id="A0A645FI69"/>
<sequence>MAFIEIDPKQIPENAFRLIGTDWMLITAGDRQKCNTMTASWGGVGVLWNKPVSFIFVRPQRYTREFIEREDSYSLCFFADGFHKQLSYLGTVSGRDEDKIQTAGLTTAFEGGVPYFEEAQLVLLCKKQYRQDLVQQGFIDPAVDKKSYPEQDYHRLYVGEIIKVLRKG</sequence>
<evidence type="ECO:0000313" key="3">
    <source>
        <dbReference type="EMBL" id="MPN13326.1"/>
    </source>
</evidence>
<dbReference type="Pfam" id="PF01613">
    <property type="entry name" value="Flavin_Reduct"/>
    <property type="match status" value="1"/>
</dbReference>
<protein>
    <recommendedName>
        <fullName evidence="2">Flavin reductase like domain-containing protein</fullName>
    </recommendedName>
</protein>
<dbReference type="EMBL" id="VSSQ01059826">
    <property type="protein sequence ID" value="MPN13326.1"/>
    <property type="molecule type" value="Genomic_DNA"/>
</dbReference>
<evidence type="ECO:0000259" key="2">
    <source>
        <dbReference type="Pfam" id="PF01613"/>
    </source>
</evidence>
<dbReference type="PANTHER" id="PTHR43567">
    <property type="entry name" value="FLAVOREDOXIN-RELATED-RELATED"/>
    <property type="match status" value="1"/>
</dbReference>
<accession>A0A645FI69</accession>
<dbReference type="InterPro" id="IPR002563">
    <property type="entry name" value="Flavin_Rdtase-like_dom"/>
</dbReference>
<reference evidence="3" key="1">
    <citation type="submission" date="2019-08" db="EMBL/GenBank/DDBJ databases">
        <authorList>
            <person name="Kucharzyk K."/>
            <person name="Murdoch R.W."/>
            <person name="Higgins S."/>
            <person name="Loffler F."/>
        </authorList>
    </citation>
    <scope>NUCLEOTIDE SEQUENCE</scope>
</reference>
<dbReference type="PANTHER" id="PTHR43567:SF5">
    <property type="entry name" value="HYPOTHETICAL CYTOSOLIC PROTEIN"/>
    <property type="match status" value="1"/>
</dbReference>
<dbReference type="InterPro" id="IPR052174">
    <property type="entry name" value="Flavoredoxin"/>
</dbReference>
<comment type="similarity">
    <text evidence="1">Belongs to the flavoredoxin family.</text>
</comment>
<gene>
    <name evidence="3" type="ORF">SDC9_160647</name>
</gene>
<comment type="caution">
    <text evidence="3">The sequence shown here is derived from an EMBL/GenBank/DDBJ whole genome shotgun (WGS) entry which is preliminary data.</text>
</comment>